<dbReference type="PROSITE" id="PS00061">
    <property type="entry name" value="ADH_SHORT"/>
    <property type="match status" value="1"/>
</dbReference>
<dbReference type="SMART" id="SM00822">
    <property type="entry name" value="PKS_KR"/>
    <property type="match status" value="1"/>
</dbReference>
<name>A0A318LHA8_9PSEU</name>
<dbReference type="GO" id="GO:0016491">
    <property type="term" value="F:oxidoreductase activity"/>
    <property type="evidence" value="ECO:0007669"/>
    <property type="project" value="UniProtKB-KW"/>
</dbReference>
<reference evidence="5 6" key="1">
    <citation type="submission" date="2016-07" db="EMBL/GenBank/DDBJ databases">
        <title>Draft genome sequence of Prauserella sp. YIM 121212, isolated from alkaline soil.</title>
        <authorList>
            <person name="Ruckert C."/>
            <person name="Albersmeier A."/>
            <person name="Jiang C.-L."/>
            <person name="Jiang Y."/>
            <person name="Kalinowski J."/>
            <person name="Schneider O."/>
            <person name="Winkler A."/>
            <person name="Zotchev S.B."/>
        </authorList>
    </citation>
    <scope>NUCLEOTIDE SEQUENCE [LARGE SCALE GENOMIC DNA]</scope>
    <source>
        <strain evidence="5 6">YIM 121212</strain>
    </source>
</reference>
<feature type="domain" description="Ketoreductase" evidence="4">
    <location>
        <begin position="6"/>
        <end position="191"/>
    </location>
</feature>
<protein>
    <submittedName>
        <fullName evidence="5">3-hydroxy-2-methylbutyryl-CoA dehydrogenase</fullName>
    </submittedName>
</protein>
<evidence type="ECO:0000256" key="3">
    <source>
        <dbReference type="RuleBase" id="RU000363"/>
    </source>
</evidence>
<dbReference type="Pfam" id="PF00106">
    <property type="entry name" value="adh_short"/>
    <property type="match status" value="1"/>
</dbReference>
<dbReference type="InterPro" id="IPR036291">
    <property type="entry name" value="NAD(P)-bd_dom_sf"/>
</dbReference>
<dbReference type="Proteomes" id="UP000247892">
    <property type="component" value="Unassembled WGS sequence"/>
</dbReference>
<dbReference type="PRINTS" id="PR00081">
    <property type="entry name" value="GDHRDH"/>
</dbReference>
<dbReference type="InterPro" id="IPR057326">
    <property type="entry name" value="KR_dom"/>
</dbReference>
<keyword evidence="2" id="KW-0560">Oxidoreductase</keyword>
<dbReference type="SUPFAM" id="SSF51735">
    <property type="entry name" value="NAD(P)-binding Rossmann-fold domains"/>
    <property type="match status" value="1"/>
</dbReference>
<proteinExistence type="inferred from homology"/>
<sequence>MKLANKVALVAGGASGLGRAVCADLATHGAAIAVLDRDEAQAKETVRDIGGGLALAVDVTDPDDVERAVDEVVRQLGAIHLNVNTAGIVDAAKIVSRGGRPAALEDFDRVIRTNLCGTFNVMRLAVAAMLRNEPENGERGVVVNTSSGAAYEGQSGQAAYAASKAGVIGLTLPAARDLAGHGIRVNAIAPGLFETPMAAGLPTPVQDGLVRMITEPRRLGRPAEFAQLVRNIVENGYLNGECIRLDAATRLAAQ</sequence>
<dbReference type="OrthoDB" id="9795647at2"/>
<dbReference type="PANTHER" id="PTHR43658:SF8">
    <property type="entry name" value="17-BETA-HYDROXYSTEROID DEHYDROGENASE 14-RELATED"/>
    <property type="match status" value="1"/>
</dbReference>
<dbReference type="InterPro" id="IPR002347">
    <property type="entry name" value="SDR_fam"/>
</dbReference>
<dbReference type="PANTHER" id="PTHR43658">
    <property type="entry name" value="SHORT-CHAIN DEHYDROGENASE/REDUCTASE"/>
    <property type="match status" value="1"/>
</dbReference>
<evidence type="ECO:0000259" key="4">
    <source>
        <dbReference type="SMART" id="SM00822"/>
    </source>
</evidence>
<evidence type="ECO:0000256" key="1">
    <source>
        <dbReference type="ARBA" id="ARBA00006484"/>
    </source>
</evidence>
<comment type="caution">
    <text evidence="5">The sequence shown here is derived from an EMBL/GenBank/DDBJ whole genome shotgun (WGS) entry which is preliminary data.</text>
</comment>
<evidence type="ECO:0000313" key="6">
    <source>
        <dbReference type="Proteomes" id="UP000247892"/>
    </source>
</evidence>
<dbReference type="FunFam" id="3.40.50.720:FF:000173">
    <property type="entry name" value="3-oxoacyl-[acyl-carrier protein] reductase"/>
    <property type="match status" value="1"/>
</dbReference>
<comment type="similarity">
    <text evidence="1 3">Belongs to the short-chain dehydrogenases/reductases (SDR) family.</text>
</comment>
<dbReference type="AlphaFoldDB" id="A0A318LHA8"/>
<keyword evidence="6" id="KW-1185">Reference proteome</keyword>
<dbReference type="PRINTS" id="PR00080">
    <property type="entry name" value="SDRFAMILY"/>
</dbReference>
<evidence type="ECO:0000256" key="2">
    <source>
        <dbReference type="ARBA" id="ARBA00023002"/>
    </source>
</evidence>
<evidence type="ECO:0000313" key="5">
    <source>
        <dbReference type="EMBL" id="PXY18713.1"/>
    </source>
</evidence>
<dbReference type="InterPro" id="IPR020904">
    <property type="entry name" value="Sc_DH/Rdtase_CS"/>
</dbReference>
<accession>A0A318LHA8</accession>
<dbReference type="Gene3D" id="3.40.50.720">
    <property type="entry name" value="NAD(P)-binding Rossmann-like Domain"/>
    <property type="match status" value="1"/>
</dbReference>
<dbReference type="EMBL" id="MASU01000019">
    <property type="protein sequence ID" value="PXY18713.1"/>
    <property type="molecule type" value="Genomic_DNA"/>
</dbReference>
<organism evidence="5 6">
    <name type="scientific">Prauserella flavalba</name>
    <dbReference type="NCBI Taxonomy" id="1477506"/>
    <lineage>
        <taxon>Bacteria</taxon>
        <taxon>Bacillati</taxon>
        <taxon>Actinomycetota</taxon>
        <taxon>Actinomycetes</taxon>
        <taxon>Pseudonocardiales</taxon>
        <taxon>Pseudonocardiaceae</taxon>
        <taxon>Prauserella</taxon>
    </lineage>
</organism>
<gene>
    <name evidence="5" type="ORF">BA062_34465</name>
</gene>